<proteinExistence type="inferred from homology"/>
<dbReference type="NCBIfam" id="NF009855">
    <property type="entry name" value="PRK13321.1"/>
    <property type="match status" value="1"/>
</dbReference>
<accession>A0A645DDB7</accession>
<dbReference type="EMBL" id="VSSQ01035199">
    <property type="protein sequence ID" value="MPM87366.1"/>
    <property type="molecule type" value="Genomic_DNA"/>
</dbReference>
<evidence type="ECO:0000256" key="7">
    <source>
        <dbReference type="ARBA" id="ARBA00022777"/>
    </source>
</evidence>
<dbReference type="Gene3D" id="3.30.420.40">
    <property type="match status" value="2"/>
</dbReference>
<dbReference type="PANTHER" id="PTHR34265">
    <property type="entry name" value="TYPE III PANTOTHENATE KINASE"/>
    <property type="match status" value="1"/>
</dbReference>
<comment type="subunit">
    <text evidence="3">Homodimer.</text>
</comment>
<dbReference type="AlphaFoldDB" id="A0A645DDB7"/>
<evidence type="ECO:0000256" key="3">
    <source>
        <dbReference type="ARBA" id="ARBA00011738"/>
    </source>
</evidence>
<dbReference type="GO" id="GO:0004594">
    <property type="term" value="F:pantothenate kinase activity"/>
    <property type="evidence" value="ECO:0007669"/>
    <property type="project" value="InterPro"/>
</dbReference>
<evidence type="ECO:0000256" key="12">
    <source>
        <dbReference type="ARBA" id="ARBA00040883"/>
    </source>
</evidence>
<evidence type="ECO:0000256" key="4">
    <source>
        <dbReference type="ARBA" id="ARBA00022490"/>
    </source>
</evidence>
<evidence type="ECO:0000256" key="6">
    <source>
        <dbReference type="ARBA" id="ARBA00022741"/>
    </source>
</evidence>
<keyword evidence="8" id="KW-0067">ATP-binding</keyword>
<keyword evidence="6" id="KW-0547">Nucleotide-binding</keyword>
<evidence type="ECO:0000256" key="10">
    <source>
        <dbReference type="ARBA" id="ARBA00022993"/>
    </source>
</evidence>
<keyword evidence="9" id="KW-0630">Potassium</keyword>
<dbReference type="HAMAP" id="MF_01274">
    <property type="entry name" value="Pantothen_kinase_3"/>
    <property type="match status" value="1"/>
</dbReference>
<dbReference type="GO" id="GO:0005737">
    <property type="term" value="C:cytoplasm"/>
    <property type="evidence" value="ECO:0007669"/>
    <property type="project" value="UniProtKB-SubCell"/>
</dbReference>
<dbReference type="CDD" id="cd24015">
    <property type="entry name" value="ASKHA_NBD_PanK-III"/>
    <property type="match status" value="1"/>
</dbReference>
<sequence>MILAIDIGNSNIVLGCINNEDISFVARISTDISKTEDQYAIEIIDILQLYHTQINQIDGSIISSVVPILSGNISSAVLKITGKKPLIVEPGIKTGLNIKIDDPAQLGADMVVTAVAAIAEKKLPSIIIDMGTATTISAISKDGAFLGGAILPGVIISLEALSKKAALLTGISLEEPKSGVIGTNTIDCMASGIVYGNAGMIDGIVDRMKATFDTEPYIVATGGLAKFIIPHCKNDIEYDGNLMLKGLRIIYNKNKI</sequence>
<keyword evidence="7 13" id="KW-0418">Kinase</keyword>
<comment type="caution">
    <text evidence="13">The sequence shown here is derived from an EMBL/GenBank/DDBJ whole genome shotgun (WGS) entry which is preliminary data.</text>
</comment>
<evidence type="ECO:0000256" key="2">
    <source>
        <dbReference type="ARBA" id="ARBA00004496"/>
    </source>
</evidence>
<evidence type="ECO:0000313" key="13">
    <source>
        <dbReference type="EMBL" id="MPM87366.1"/>
    </source>
</evidence>
<comment type="subcellular location">
    <subcellularLocation>
        <location evidence="2">Cytoplasm</location>
    </subcellularLocation>
</comment>
<name>A0A645DDB7_9ZZZZ</name>
<evidence type="ECO:0000256" key="9">
    <source>
        <dbReference type="ARBA" id="ARBA00022958"/>
    </source>
</evidence>
<comment type="cofactor">
    <cofactor evidence="1">
        <name>K(+)</name>
        <dbReference type="ChEBI" id="CHEBI:29103"/>
    </cofactor>
</comment>
<dbReference type="Pfam" id="PF03309">
    <property type="entry name" value="Pan_kinase"/>
    <property type="match status" value="1"/>
</dbReference>
<keyword evidence="10" id="KW-0173">Coenzyme A biosynthesis</keyword>
<protein>
    <recommendedName>
        <fullName evidence="12">Type III pantothenate kinase</fullName>
    </recommendedName>
</protein>
<dbReference type="SUPFAM" id="SSF53067">
    <property type="entry name" value="Actin-like ATPase domain"/>
    <property type="match status" value="2"/>
</dbReference>
<evidence type="ECO:0000256" key="1">
    <source>
        <dbReference type="ARBA" id="ARBA00001958"/>
    </source>
</evidence>
<evidence type="ECO:0000256" key="11">
    <source>
        <dbReference type="ARBA" id="ARBA00038036"/>
    </source>
</evidence>
<dbReference type="InterPro" id="IPR004619">
    <property type="entry name" value="Type_III_PanK"/>
</dbReference>
<dbReference type="GO" id="GO:0015937">
    <property type="term" value="P:coenzyme A biosynthetic process"/>
    <property type="evidence" value="ECO:0007669"/>
    <property type="project" value="UniProtKB-KW"/>
</dbReference>
<evidence type="ECO:0000256" key="5">
    <source>
        <dbReference type="ARBA" id="ARBA00022679"/>
    </source>
</evidence>
<keyword evidence="5 13" id="KW-0808">Transferase</keyword>
<evidence type="ECO:0000256" key="8">
    <source>
        <dbReference type="ARBA" id="ARBA00022840"/>
    </source>
</evidence>
<dbReference type="PANTHER" id="PTHR34265:SF1">
    <property type="entry name" value="TYPE III PANTOTHENATE KINASE"/>
    <property type="match status" value="1"/>
</dbReference>
<comment type="similarity">
    <text evidence="11">Belongs to the type III pantothenate kinase family.</text>
</comment>
<dbReference type="GO" id="GO:0005524">
    <property type="term" value="F:ATP binding"/>
    <property type="evidence" value="ECO:0007669"/>
    <property type="project" value="UniProtKB-KW"/>
</dbReference>
<dbReference type="NCBIfam" id="TIGR00671">
    <property type="entry name" value="baf"/>
    <property type="match status" value="1"/>
</dbReference>
<keyword evidence="4" id="KW-0963">Cytoplasm</keyword>
<dbReference type="InterPro" id="IPR043129">
    <property type="entry name" value="ATPase_NBD"/>
</dbReference>
<reference evidence="13" key="1">
    <citation type="submission" date="2019-08" db="EMBL/GenBank/DDBJ databases">
        <authorList>
            <person name="Kucharzyk K."/>
            <person name="Murdoch R.W."/>
            <person name="Higgins S."/>
            <person name="Loffler F."/>
        </authorList>
    </citation>
    <scope>NUCLEOTIDE SEQUENCE</scope>
</reference>
<organism evidence="13">
    <name type="scientific">bioreactor metagenome</name>
    <dbReference type="NCBI Taxonomy" id="1076179"/>
    <lineage>
        <taxon>unclassified sequences</taxon>
        <taxon>metagenomes</taxon>
        <taxon>ecological metagenomes</taxon>
    </lineage>
</organism>
<gene>
    <name evidence="13" type="primary">coaX_30</name>
    <name evidence="13" type="ORF">SDC9_134462</name>
</gene>